<dbReference type="InterPro" id="IPR011990">
    <property type="entry name" value="TPR-like_helical_dom_sf"/>
</dbReference>
<gene>
    <name evidence="1" type="ORF">D0437_29835</name>
</gene>
<organism evidence="1 2">
    <name type="scientific">Bacillus cereus</name>
    <dbReference type="NCBI Taxonomy" id="1396"/>
    <lineage>
        <taxon>Bacteria</taxon>
        <taxon>Bacillati</taxon>
        <taxon>Bacillota</taxon>
        <taxon>Bacilli</taxon>
        <taxon>Bacillales</taxon>
        <taxon>Bacillaceae</taxon>
        <taxon>Bacillus</taxon>
        <taxon>Bacillus cereus group</taxon>
    </lineage>
</organism>
<dbReference type="EMBL" id="CP031778">
    <property type="protein sequence ID" value="QDZ76991.1"/>
    <property type="molecule type" value="Genomic_DNA"/>
</dbReference>
<reference evidence="1 2" key="1">
    <citation type="journal article" date="2019" name="Ecotoxicol. Environ. Saf.">
        <title>Microbial characterization of heavy metal resistant bacterial strains isolated from an electroplating wastewater treatment plant.</title>
        <authorList>
            <person name="Cai X."/>
            <person name="Zheng X."/>
            <person name="Zhang D."/>
            <person name="Iqbal W."/>
            <person name="Liu C."/>
            <person name="Yang B."/>
            <person name="Zhao X."/>
            <person name="Lu X."/>
            <person name="Mao Y."/>
        </authorList>
    </citation>
    <scope>NUCLEOTIDE SEQUENCE [LARGE SCALE GENOMIC DNA]</scope>
    <source>
        <strain evidence="1 2">Co1-1</strain>
    </source>
</reference>
<dbReference type="Proteomes" id="UP000321735">
    <property type="component" value="Chromosome"/>
</dbReference>
<sequence length="240" mass="28591">MPRFKKSLDSQIDAISMKYHADFDTQGNVTSSTIRFQLFKTTKQYKWIGIVHEHIEVQPNDYTLATDIIVTHQTQNRHRSSRNLDLYERHLAKGNKLSPHDLFHYGRELLLHKRYKDAISVFQQYLATPHVTPEIRLFVLNELTSCYNFIQDTQHEQETILQSFLYSTPQPVFCCRMGEYFAQKQDFHATIFWYQLALKVPVHYSWSMDKVTFRTWFPHRELAKCYEQLEEFGQAIHPPL</sequence>
<proteinExistence type="predicted"/>
<evidence type="ECO:0000313" key="2">
    <source>
        <dbReference type="Proteomes" id="UP000321735"/>
    </source>
</evidence>
<protein>
    <submittedName>
        <fullName evidence="1">Uncharacterized protein</fullName>
    </submittedName>
</protein>
<accession>A0A9X7QN24</accession>
<dbReference type="Gene3D" id="1.25.40.10">
    <property type="entry name" value="Tetratricopeptide repeat domain"/>
    <property type="match status" value="1"/>
</dbReference>
<dbReference type="AlphaFoldDB" id="A0A9X7QN24"/>
<evidence type="ECO:0000313" key="1">
    <source>
        <dbReference type="EMBL" id="QDZ76991.1"/>
    </source>
</evidence>
<dbReference type="SUPFAM" id="SSF48452">
    <property type="entry name" value="TPR-like"/>
    <property type="match status" value="1"/>
</dbReference>
<name>A0A9X7QN24_BACCE</name>